<protein>
    <submittedName>
        <fullName evidence="2">Predicted TIM-barrel fold metal-dependent hydrolase</fullName>
    </submittedName>
</protein>
<proteinExistence type="predicted"/>
<gene>
    <name evidence="2" type="ordered locus">Hbor_38220</name>
</gene>
<geneLocation type="plasmid" evidence="2 3">
    <name>pHBOR03</name>
</geneLocation>
<feature type="transmembrane region" description="Helical" evidence="1">
    <location>
        <begin position="12"/>
        <end position="33"/>
    </location>
</feature>
<accession>E4NVR6</accession>
<dbReference type="Proteomes" id="UP000006663">
    <property type="component" value="Plasmid pHBOR03"/>
</dbReference>
<keyword evidence="3" id="KW-1185">Reference proteome</keyword>
<name>E4NVR6_HALBP</name>
<keyword evidence="1" id="KW-0472">Membrane</keyword>
<evidence type="ECO:0000256" key="1">
    <source>
        <dbReference type="SAM" id="Phobius"/>
    </source>
</evidence>
<reference evidence="3" key="1">
    <citation type="journal article" date="2009" name="Stand. Genomic Sci.">
        <title>Complete genome sequence of Halogeometricum borinquense type strain (PR3).</title>
        <authorList>
            <person name="Malfatti S."/>
            <person name="Tindall B.J."/>
            <person name="Schneider S."/>
            <person name="Fahnrich R."/>
            <person name="Lapidus A."/>
            <person name="Labuttii K."/>
            <person name="Copeland A."/>
            <person name="Glavina Del Rio T."/>
            <person name="Nolan M."/>
            <person name="Chen F."/>
            <person name="Lucas S."/>
            <person name="Tice H."/>
            <person name="Cheng J.F."/>
            <person name="Bruce D."/>
            <person name="Goodwin L."/>
            <person name="Pitluck S."/>
            <person name="Anderson I."/>
            <person name="Pati A."/>
            <person name="Ivanova N."/>
            <person name="Mavromatis K."/>
            <person name="Chen A."/>
            <person name="Palaniappan K."/>
            <person name="D'haeseleer P."/>
            <person name="Goker M."/>
            <person name="Bristow J."/>
            <person name="Eisen J.A."/>
            <person name="Markowitz V."/>
            <person name="Hugenholtz P."/>
            <person name="Kyrpides N.C."/>
            <person name="Klenk H.P."/>
            <person name="Chain P."/>
        </authorList>
    </citation>
    <scope>NUCLEOTIDE SEQUENCE [LARGE SCALE GENOMIC DNA]</scope>
    <source>
        <strain evidence="3">ATCC 700274 / DSM 11551 / JCM 10706 / KCTC 4070 / PR3</strain>
        <plasmid evidence="3">pHBOR03</plasmid>
    </source>
</reference>
<dbReference type="EMBL" id="CP001693">
    <property type="protein sequence ID" value="ADQ69136.1"/>
    <property type="molecule type" value="Genomic_DNA"/>
</dbReference>
<dbReference type="AlphaFoldDB" id="E4NVR6"/>
<organism evidence="2 3">
    <name type="scientific">Halogeometricum borinquense (strain ATCC 700274 / DSM 11551 / JCM 10706 / KCTC 4070 / PR3)</name>
    <dbReference type="NCBI Taxonomy" id="469382"/>
    <lineage>
        <taxon>Archaea</taxon>
        <taxon>Methanobacteriati</taxon>
        <taxon>Methanobacteriota</taxon>
        <taxon>Stenosarchaea group</taxon>
        <taxon>Halobacteria</taxon>
        <taxon>Halobacteriales</taxon>
        <taxon>Haloferacaceae</taxon>
        <taxon>Halogeometricum</taxon>
    </lineage>
</organism>
<evidence type="ECO:0000313" key="2">
    <source>
        <dbReference type="EMBL" id="ADQ69136.1"/>
    </source>
</evidence>
<evidence type="ECO:0000313" key="3">
    <source>
        <dbReference type="Proteomes" id="UP000006663"/>
    </source>
</evidence>
<sequence>MTVLGNGFGDVLFLGVSLGGGFVGMLIFGYLFARHNSARGS</sequence>
<keyword evidence="1" id="KW-1133">Transmembrane helix</keyword>
<keyword evidence="2" id="KW-0614">Plasmid</keyword>
<keyword evidence="1" id="KW-0812">Transmembrane</keyword>
<dbReference type="GO" id="GO:0016787">
    <property type="term" value="F:hydrolase activity"/>
    <property type="evidence" value="ECO:0007669"/>
    <property type="project" value="UniProtKB-KW"/>
</dbReference>
<keyword evidence="2" id="KW-0378">Hydrolase</keyword>
<dbReference type="KEGG" id="hbo:Hbor_38220"/>
<dbReference type="HOGENOM" id="CLU_3263665_0_0_2"/>